<dbReference type="SUPFAM" id="SSF53822">
    <property type="entry name" value="Periplasmic binding protein-like I"/>
    <property type="match status" value="1"/>
</dbReference>
<keyword evidence="6" id="KW-1185">Reference proteome</keyword>
<proteinExistence type="inferred from homology"/>
<reference evidence="5" key="1">
    <citation type="submission" date="2020-09" db="EMBL/GenBank/DDBJ databases">
        <title>A novel bacterium of genus Bacillus, isolated from South China Sea.</title>
        <authorList>
            <person name="Huang H."/>
            <person name="Mo K."/>
            <person name="Hu Y."/>
        </authorList>
    </citation>
    <scope>NUCLEOTIDE SEQUENCE</scope>
    <source>
        <strain evidence="5">IB182487</strain>
    </source>
</reference>
<dbReference type="Gene3D" id="3.40.50.2300">
    <property type="match status" value="2"/>
</dbReference>
<sequence length="331" mass="37610">MKWKILIKILFFILLGCSVCVMLFFGKETFHIQAKHEAAQIDYRYHFVLIPEEVDNEYWRLVESGARDAAEKYNIYLEYLGPFQADMDEHIKTFDLAIASMVDGIMTQGISELEFTPLINKAIEKEIPVVTVDTDAPLSRRRVYIGTDNYYAGFLAGEAFLIDTKGEQYVGVITGRLDASHQKLRVEGFKDAVKNEERIHLIETRESHITKLGAVEAAYEMVKEFPEINAFYGTSALDGAGIAQVMKRLNKVDETYLMAFDTLPETIELIQEGTIDATVVQHPYLMGFEAVETLVNLKQGKNMDKVQHTETTIVRKKDLPLENPGRTGQLR</sequence>
<dbReference type="Proteomes" id="UP000626844">
    <property type="component" value="Unassembled WGS sequence"/>
</dbReference>
<dbReference type="GO" id="GO:0030246">
    <property type="term" value="F:carbohydrate binding"/>
    <property type="evidence" value="ECO:0007669"/>
    <property type="project" value="TreeGrafter"/>
</dbReference>
<evidence type="ECO:0000259" key="4">
    <source>
        <dbReference type="Pfam" id="PF13407"/>
    </source>
</evidence>
<evidence type="ECO:0000256" key="2">
    <source>
        <dbReference type="ARBA" id="ARBA00007639"/>
    </source>
</evidence>
<dbReference type="RefSeq" id="WP_191161505.1">
    <property type="nucleotide sequence ID" value="NZ_JACXAI010000038.1"/>
</dbReference>
<dbReference type="CDD" id="cd06314">
    <property type="entry name" value="PBP1_tmGBP"/>
    <property type="match status" value="1"/>
</dbReference>
<evidence type="ECO:0000313" key="5">
    <source>
        <dbReference type="EMBL" id="MBD1382888.1"/>
    </source>
</evidence>
<comment type="caution">
    <text evidence="5">The sequence shown here is derived from an EMBL/GenBank/DDBJ whole genome shotgun (WGS) entry which is preliminary data.</text>
</comment>
<comment type="subcellular location">
    <subcellularLocation>
        <location evidence="1">Cell envelope</location>
    </subcellularLocation>
</comment>
<dbReference type="PANTHER" id="PTHR30036:SF7">
    <property type="entry name" value="ABC TRANSPORTER PERIPLASMIC-BINDING PROTEIN YPHF"/>
    <property type="match status" value="1"/>
</dbReference>
<dbReference type="PANTHER" id="PTHR30036">
    <property type="entry name" value="D-XYLOSE-BINDING PERIPLASMIC PROTEIN"/>
    <property type="match status" value="1"/>
</dbReference>
<dbReference type="Pfam" id="PF13407">
    <property type="entry name" value="Peripla_BP_4"/>
    <property type="match status" value="1"/>
</dbReference>
<dbReference type="InterPro" id="IPR050555">
    <property type="entry name" value="Bact_Solute-Bind_Prot2"/>
</dbReference>
<comment type="similarity">
    <text evidence="2">Belongs to the bacterial solute-binding protein 2 family.</text>
</comment>
<keyword evidence="3" id="KW-0812">Transmembrane</keyword>
<dbReference type="InterPro" id="IPR025997">
    <property type="entry name" value="SBP_2_dom"/>
</dbReference>
<organism evidence="5 6">
    <name type="scientific">Metabacillus arenae</name>
    <dbReference type="NCBI Taxonomy" id="2771434"/>
    <lineage>
        <taxon>Bacteria</taxon>
        <taxon>Bacillati</taxon>
        <taxon>Bacillota</taxon>
        <taxon>Bacilli</taxon>
        <taxon>Bacillales</taxon>
        <taxon>Bacillaceae</taxon>
        <taxon>Metabacillus</taxon>
    </lineage>
</organism>
<keyword evidence="3" id="KW-0472">Membrane</keyword>
<name>A0A926NLP4_9BACI</name>
<evidence type="ECO:0000313" key="6">
    <source>
        <dbReference type="Proteomes" id="UP000626844"/>
    </source>
</evidence>
<gene>
    <name evidence="5" type="ORF">IC621_22050</name>
</gene>
<dbReference type="GO" id="GO:0030288">
    <property type="term" value="C:outer membrane-bounded periplasmic space"/>
    <property type="evidence" value="ECO:0007669"/>
    <property type="project" value="TreeGrafter"/>
</dbReference>
<evidence type="ECO:0000256" key="1">
    <source>
        <dbReference type="ARBA" id="ARBA00004196"/>
    </source>
</evidence>
<keyword evidence="3" id="KW-1133">Transmembrane helix</keyword>
<feature type="domain" description="Periplasmic binding protein" evidence="4">
    <location>
        <begin position="47"/>
        <end position="301"/>
    </location>
</feature>
<evidence type="ECO:0000256" key="3">
    <source>
        <dbReference type="SAM" id="Phobius"/>
    </source>
</evidence>
<protein>
    <submittedName>
        <fullName evidence="5">Sugar-binding protein</fullName>
    </submittedName>
</protein>
<dbReference type="AlphaFoldDB" id="A0A926NLP4"/>
<dbReference type="EMBL" id="JACXAI010000038">
    <property type="protein sequence ID" value="MBD1382888.1"/>
    <property type="molecule type" value="Genomic_DNA"/>
</dbReference>
<accession>A0A926NLP4</accession>
<feature type="transmembrane region" description="Helical" evidence="3">
    <location>
        <begin position="6"/>
        <end position="25"/>
    </location>
</feature>
<dbReference type="InterPro" id="IPR028082">
    <property type="entry name" value="Peripla_BP_I"/>
</dbReference>